<name>A0A183A8J1_9TREM</name>
<dbReference type="OrthoDB" id="151490at2759"/>
<keyword evidence="2" id="KW-1185">Reference proteome</keyword>
<dbReference type="InterPro" id="IPR036420">
    <property type="entry name" value="BRCT_dom_sf"/>
</dbReference>
<dbReference type="GO" id="GO:0003677">
    <property type="term" value="F:DNA binding"/>
    <property type="evidence" value="ECO:0007669"/>
    <property type="project" value="InterPro"/>
</dbReference>
<reference evidence="3" key="1">
    <citation type="submission" date="2016-06" db="UniProtKB">
        <authorList>
            <consortium name="WormBaseParasite"/>
        </authorList>
    </citation>
    <scope>IDENTIFICATION</scope>
</reference>
<reference evidence="1 2" key="2">
    <citation type="submission" date="2018-11" db="EMBL/GenBank/DDBJ databases">
        <authorList>
            <consortium name="Pathogen Informatics"/>
        </authorList>
    </citation>
    <scope>NUCLEOTIDE SEQUENCE [LARGE SCALE GENOMIC DNA]</scope>
    <source>
        <strain evidence="1 2">Egypt</strain>
    </source>
</reference>
<dbReference type="WBParaSite" id="ECPE_0000327901-mRNA-1">
    <property type="protein sequence ID" value="ECPE_0000327901-mRNA-1"/>
    <property type="gene ID" value="ECPE_0000327901"/>
</dbReference>
<dbReference type="GO" id="GO:0032807">
    <property type="term" value="C:DNA ligase IV complex"/>
    <property type="evidence" value="ECO:0007669"/>
    <property type="project" value="TreeGrafter"/>
</dbReference>
<dbReference type="GO" id="GO:0006303">
    <property type="term" value="P:double-strand break repair via nonhomologous end joining"/>
    <property type="evidence" value="ECO:0007669"/>
    <property type="project" value="TreeGrafter"/>
</dbReference>
<evidence type="ECO:0000313" key="1">
    <source>
        <dbReference type="EMBL" id="VDP68986.1"/>
    </source>
</evidence>
<evidence type="ECO:0000313" key="3">
    <source>
        <dbReference type="WBParaSite" id="ECPE_0000327901-mRNA-1"/>
    </source>
</evidence>
<evidence type="ECO:0000313" key="2">
    <source>
        <dbReference type="Proteomes" id="UP000272942"/>
    </source>
</evidence>
<dbReference type="EMBL" id="UZAN01040253">
    <property type="protein sequence ID" value="VDP68986.1"/>
    <property type="molecule type" value="Genomic_DNA"/>
</dbReference>
<organism evidence="3">
    <name type="scientific">Echinostoma caproni</name>
    <dbReference type="NCBI Taxonomy" id="27848"/>
    <lineage>
        <taxon>Eukaryota</taxon>
        <taxon>Metazoa</taxon>
        <taxon>Spiralia</taxon>
        <taxon>Lophotrochozoa</taxon>
        <taxon>Platyhelminthes</taxon>
        <taxon>Trematoda</taxon>
        <taxon>Digenea</taxon>
        <taxon>Plagiorchiida</taxon>
        <taxon>Echinostomata</taxon>
        <taxon>Echinostomatoidea</taxon>
        <taxon>Echinostomatidae</taxon>
        <taxon>Echinostoma</taxon>
    </lineage>
</organism>
<dbReference type="Gene3D" id="3.40.50.10190">
    <property type="entry name" value="BRCT domain"/>
    <property type="match status" value="1"/>
</dbReference>
<sequence length="266" mass="29198">MSTSKIQTLYIRNLTGVFTPVNINAPLTGAKCNVARLDWLKHVLDQGKLIPWKPDDMLAMTKSTAEAVSSQFDLFGDSFCEPISSDELKSLCDRMPSKDSGESRASPFHSAYQWKLTTNLLEEFESRNVPIIGPLISRCILALSVDQSSSSKSRMLSDRLLLTELRYLGAIVLQCDEVFTQESLPEVVQFVIGQLGSRKQVSDSIIEPLLSHILLLGGSINDHMSALSDLQVQLKNAGFCGSSTGLQLVDESWARNCLTAGSIEEA</sequence>
<dbReference type="GO" id="GO:0005524">
    <property type="term" value="F:ATP binding"/>
    <property type="evidence" value="ECO:0007669"/>
    <property type="project" value="InterPro"/>
</dbReference>
<dbReference type="InterPro" id="IPR029710">
    <property type="entry name" value="LIG4"/>
</dbReference>
<gene>
    <name evidence="1" type="ORF">ECPE_LOCUS3276</name>
</gene>
<dbReference type="GO" id="GO:0006297">
    <property type="term" value="P:nucleotide-excision repair, DNA gap filling"/>
    <property type="evidence" value="ECO:0007669"/>
    <property type="project" value="TreeGrafter"/>
</dbReference>
<accession>A0A183A8J1</accession>
<protein>
    <submittedName>
        <fullName evidence="3">UDENN domain-containing protein</fullName>
    </submittedName>
</protein>
<dbReference type="PANTHER" id="PTHR45997">
    <property type="entry name" value="DNA LIGASE 4"/>
    <property type="match status" value="1"/>
</dbReference>
<dbReference type="AlphaFoldDB" id="A0A183A8J1"/>
<dbReference type="GO" id="GO:0005958">
    <property type="term" value="C:DNA-dependent protein kinase-DNA ligase 4 complex"/>
    <property type="evidence" value="ECO:0007669"/>
    <property type="project" value="TreeGrafter"/>
</dbReference>
<dbReference type="PANTHER" id="PTHR45997:SF1">
    <property type="entry name" value="DNA LIGASE 4"/>
    <property type="match status" value="1"/>
</dbReference>
<dbReference type="GO" id="GO:0003910">
    <property type="term" value="F:DNA ligase (ATP) activity"/>
    <property type="evidence" value="ECO:0007669"/>
    <property type="project" value="InterPro"/>
</dbReference>
<dbReference type="Proteomes" id="UP000272942">
    <property type="component" value="Unassembled WGS sequence"/>
</dbReference>
<proteinExistence type="predicted"/>